<gene>
    <name evidence="9" type="ORF">A2682_01905</name>
</gene>
<dbReference type="InterPro" id="IPR003416">
    <property type="entry name" value="MgtC/SapB/SrpB/YhiD_fam"/>
</dbReference>
<feature type="transmembrane region" description="Helical" evidence="7">
    <location>
        <begin position="112"/>
        <end position="138"/>
    </location>
</feature>
<name>A0A1G2PQX1_TERXR</name>
<dbReference type="STRING" id="1802363.A2682_01905"/>
<sequence length="163" mass="17386">MPDFSVFPDITMALRLLLAVALGAAVGFEREYVGKAAGFRTYALVSLGACLFTVVSLYGMTQLPTAPALGDTFRYNYDPTRIVSQIVVGIGFLGAGLIIFRGFRVEGLTTAAGLWVAAAIGTAVGFGFYALAAVAAALELTIFYLLKRVEPHEHSEEVSSLER</sequence>
<dbReference type="InterPro" id="IPR049177">
    <property type="entry name" value="MgtC_SapB_SrpB_YhiD_N"/>
</dbReference>
<dbReference type="PANTHER" id="PTHR33778:SF1">
    <property type="entry name" value="MAGNESIUM TRANSPORTER YHID-RELATED"/>
    <property type="match status" value="1"/>
</dbReference>
<dbReference type="Pfam" id="PF02308">
    <property type="entry name" value="MgtC"/>
    <property type="match status" value="1"/>
</dbReference>
<evidence type="ECO:0000256" key="5">
    <source>
        <dbReference type="ARBA" id="ARBA00022989"/>
    </source>
</evidence>
<keyword evidence="5 7" id="KW-1133">Transmembrane helix</keyword>
<feature type="transmembrane region" description="Helical" evidence="7">
    <location>
        <begin position="12"/>
        <end position="29"/>
    </location>
</feature>
<evidence type="ECO:0000256" key="1">
    <source>
        <dbReference type="ARBA" id="ARBA00004651"/>
    </source>
</evidence>
<feature type="transmembrane region" description="Helical" evidence="7">
    <location>
        <begin position="81"/>
        <end position="100"/>
    </location>
</feature>
<evidence type="ECO:0000256" key="4">
    <source>
        <dbReference type="ARBA" id="ARBA00022692"/>
    </source>
</evidence>
<evidence type="ECO:0000256" key="6">
    <source>
        <dbReference type="ARBA" id="ARBA00023136"/>
    </source>
</evidence>
<comment type="caution">
    <text evidence="9">The sequence shown here is derived from an EMBL/GenBank/DDBJ whole genome shotgun (WGS) entry which is preliminary data.</text>
</comment>
<evidence type="ECO:0000259" key="8">
    <source>
        <dbReference type="Pfam" id="PF02308"/>
    </source>
</evidence>
<keyword evidence="3" id="KW-1003">Cell membrane</keyword>
<dbReference type="AlphaFoldDB" id="A0A1G2PQX1"/>
<evidence type="ECO:0000313" key="10">
    <source>
        <dbReference type="Proteomes" id="UP000178690"/>
    </source>
</evidence>
<protein>
    <recommendedName>
        <fullName evidence="8">MgtC/SapB/SrpB/YhiD N-terminal domain-containing protein</fullName>
    </recommendedName>
</protein>
<dbReference type="GO" id="GO:0005886">
    <property type="term" value="C:plasma membrane"/>
    <property type="evidence" value="ECO:0007669"/>
    <property type="project" value="UniProtKB-SubCell"/>
</dbReference>
<reference evidence="9 10" key="1">
    <citation type="journal article" date="2016" name="Nat. Commun.">
        <title>Thousands of microbial genomes shed light on interconnected biogeochemical processes in an aquifer system.</title>
        <authorList>
            <person name="Anantharaman K."/>
            <person name="Brown C.T."/>
            <person name="Hug L.A."/>
            <person name="Sharon I."/>
            <person name="Castelle C.J."/>
            <person name="Probst A.J."/>
            <person name="Thomas B.C."/>
            <person name="Singh A."/>
            <person name="Wilkins M.J."/>
            <person name="Karaoz U."/>
            <person name="Brodie E.L."/>
            <person name="Williams K.H."/>
            <person name="Hubbard S.S."/>
            <person name="Banfield J.F."/>
        </authorList>
    </citation>
    <scope>NUCLEOTIDE SEQUENCE [LARGE SCALE GENOMIC DNA]</scope>
    <source>
        <strain evidence="10">RIFCSPHIGHO2_01_FULL_58_15</strain>
    </source>
</reference>
<feature type="transmembrane region" description="Helical" evidence="7">
    <location>
        <begin position="41"/>
        <end position="61"/>
    </location>
</feature>
<keyword evidence="4 7" id="KW-0812">Transmembrane</keyword>
<proteinExistence type="inferred from homology"/>
<evidence type="ECO:0000313" key="9">
    <source>
        <dbReference type="EMBL" id="OHA50001.1"/>
    </source>
</evidence>
<dbReference type="PANTHER" id="PTHR33778">
    <property type="entry name" value="PROTEIN MGTC"/>
    <property type="match status" value="1"/>
</dbReference>
<dbReference type="Proteomes" id="UP000178690">
    <property type="component" value="Unassembled WGS sequence"/>
</dbReference>
<evidence type="ECO:0000256" key="2">
    <source>
        <dbReference type="ARBA" id="ARBA00009298"/>
    </source>
</evidence>
<dbReference type="PRINTS" id="PR01837">
    <property type="entry name" value="MGTCSAPBPROT"/>
</dbReference>
<comment type="subcellular location">
    <subcellularLocation>
        <location evidence="1">Cell membrane</location>
        <topology evidence="1">Multi-pass membrane protein</topology>
    </subcellularLocation>
</comment>
<dbReference type="EMBL" id="MHST01000002">
    <property type="protein sequence ID" value="OHA50001.1"/>
    <property type="molecule type" value="Genomic_DNA"/>
</dbReference>
<evidence type="ECO:0000256" key="3">
    <source>
        <dbReference type="ARBA" id="ARBA00022475"/>
    </source>
</evidence>
<comment type="similarity">
    <text evidence="2">Belongs to the MgtC/SapB family.</text>
</comment>
<keyword evidence="6 7" id="KW-0472">Membrane</keyword>
<accession>A0A1G2PQX1</accession>
<feature type="domain" description="MgtC/SapB/SrpB/YhiD N-terminal" evidence="8">
    <location>
        <begin position="16"/>
        <end position="150"/>
    </location>
</feature>
<evidence type="ECO:0000256" key="7">
    <source>
        <dbReference type="SAM" id="Phobius"/>
    </source>
</evidence>
<organism evidence="9 10">
    <name type="scientific">Terrybacteria sp. (strain RIFCSPHIGHO2_01_FULL_58_15)</name>
    <dbReference type="NCBI Taxonomy" id="1802363"/>
    <lineage>
        <taxon>Bacteria</taxon>
        <taxon>Candidatus Terryibacteriota</taxon>
    </lineage>
</organism>